<sequence length="124" mass="13958">MSEDFRSEFPFTLPRGLLDDQGQLHKKGMMRLATARDEMAVQNDSRVQENPAYGVLVMLARVITRLGTLAPLTPELLESLFTRDIGYLRELYNRLNQQGNAHIPAQCPYCSNQFAVELALSGES</sequence>
<evidence type="ECO:0000313" key="2">
    <source>
        <dbReference type="Proteomes" id="UP000017396"/>
    </source>
</evidence>
<organism evidence="1 2">
    <name type="scientific">Gloeobacter kilaueensis (strain ATCC BAA-2537 / CCAP 1431/1 / ULC 316 / JS1)</name>
    <dbReference type="NCBI Taxonomy" id="1183438"/>
    <lineage>
        <taxon>Bacteria</taxon>
        <taxon>Bacillati</taxon>
        <taxon>Cyanobacteriota</taxon>
        <taxon>Cyanophyceae</taxon>
        <taxon>Gloeobacterales</taxon>
        <taxon>Gloeobacteraceae</taxon>
        <taxon>Gloeobacter</taxon>
    </lineage>
</organism>
<dbReference type="RefSeq" id="WP_023174871.1">
    <property type="nucleotide sequence ID" value="NC_022600.1"/>
</dbReference>
<dbReference type="HOGENOM" id="CLU_122416_1_0_3"/>
<protein>
    <recommendedName>
        <fullName evidence="3">Phage tail assembly protein</fullName>
    </recommendedName>
</protein>
<accession>U5QKX6</accession>
<dbReference type="Proteomes" id="UP000017396">
    <property type="component" value="Chromosome"/>
</dbReference>
<dbReference type="EMBL" id="CP003587">
    <property type="protein sequence ID" value="AGY59581.1"/>
    <property type="molecule type" value="Genomic_DNA"/>
</dbReference>
<gene>
    <name evidence="1" type="ORF">GKIL_3335</name>
</gene>
<evidence type="ECO:0000313" key="1">
    <source>
        <dbReference type="EMBL" id="AGY59581.1"/>
    </source>
</evidence>
<keyword evidence="2" id="KW-1185">Reference proteome</keyword>
<proteinExistence type="predicted"/>
<dbReference type="KEGG" id="glj:GKIL_3335"/>
<dbReference type="OrthoDB" id="9802230at2"/>
<dbReference type="eggNOG" id="ENOG5031XW1">
    <property type="taxonomic scope" value="Bacteria"/>
</dbReference>
<dbReference type="STRING" id="1183438.GKIL_3335"/>
<evidence type="ECO:0008006" key="3">
    <source>
        <dbReference type="Google" id="ProtNLM"/>
    </source>
</evidence>
<name>U5QKX6_GLOK1</name>
<reference evidence="1 2" key="1">
    <citation type="journal article" date="2013" name="PLoS ONE">
        <title>Cultivation and Complete Genome Sequencing of Gloeobacter kilaueensis sp. nov., from a Lava Cave in Kilauea Caldera, Hawai'i.</title>
        <authorList>
            <person name="Saw J.H."/>
            <person name="Schatz M."/>
            <person name="Brown M.V."/>
            <person name="Kunkel D.D."/>
            <person name="Foster J.S."/>
            <person name="Shick H."/>
            <person name="Christensen S."/>
            <person name="Hou S."/>
            <person name="Wan X."/>
            <person name="Donachie S.P."/>
        </authorList>
    </citation>
    <scope>NUCLEOTIDE SEQUENCE [LARGE SCALE GENOMIC DNA]</scope>
    <source>
        <strain evidence="2">JS</strain>
    </source>
</reference>
<dbReference type="AlphaFoldDB" id="U5QKX6"/>